<dbReference type="InterPro" id="IPR002847">
    <property type="entry name" value="F420-0_gamma-glut_ligase-dom"/>
</dbReference>
<keyword evidence="11" id="KW-1185">Reference proteome</keyword>
<keyword evidence="1 10" id="KW-0436">Ligase</keyword>
<dbReference type="SUPFAM" id="SSF144010">
    <property type="entry name" value="CofE-like"/>
    <property type="match status" value="1"/>
</dbReference>
<evidence type="ECO:0000256" key="6">
    <source>
        <dbReference type="ARBA" id="ARBA00023134"/>
    </source>
</evidence>
<organism evidence="10 11">
    <name type="scientific">Herbiconiux daphne</name>
    <dbReference type="NCBI Taxonomy" id="2970914"/>
    <lineage>
        <taxon>Bacteria</taxon>
        <taxon>Bacillati</taxon>
        <taxon>Actinomycetota</taxon>
        <taxon>Actinomycetes</taxon>
        <taxon>Micrococcales</taxon>
        <taxon>Microbacteriaceae</taxon>
        <taxon>Herbiconiux</taxon>
    </lineage>
</organism>
<accession>A0ABT2H8G6</accession>
<dbReference type="Gene3D" id="3.30.1330.100">
    <property type="entry name" value="CofE-like"/>
    <property type="match status" value="2"/>
</dbReference>
<feature type="domain" description="Coenzyme F420:L-glutamate ligase-like" evidence="9">
    <location>
        <begin position="14"/>
        <end position="213"/>
    </location>
</feature>
<dbReference type="InterPro" id="IPR008225">
    <property type="entry name" value="F420-0_g-glutamyl_ligase"/>
</dbReference>
<evidence type="ECO:0000256" key="3">
    <source>
        <dbReference type="ARBA" id="ARBA00022741"/>
    </source>
</evidence>
<comment type="caution">
    <text evidence="10">The sequence shown here is derived from an EMBL/GenBank/DDBJ whole genome shotgun (WGS) entry which is preliminary data.</text>
</comment>
<proteinExistence type="predicted"/>
<dbReference type="Proteomes" id="UP001165586">
    <property type="component" value="Unassembled WGS sequence"/>
</dbReference>
<keyword evidence="3" id="KW-0547">Nucleotide-binding</keyword>
<dbReference type="PANTHER" id="PTHR47917:SF1">
    <property type="entry name" value="COENZYME F420:L-GLUTAMATE LIGASE"/>
    <property type="match status" value="1"/>
</dbReference>
<dbReference type="Pfam" id="PF01996">
    <property type="entry name" value="F420_ligase"/>
    <property type="match status" value="1"/>
</dbReference>
<dbReference type="NCBIfam" id="TIGR01916">
    <property type="entry name" value="F420_cofE"/>
    <property type="match status" value="1"/>
</dbReference>
<keyword evidence="5" id="KW-0630">Potassium</keyword>
<dbReference type="EC" id="6.3.2.31" evidence="10"/>
<gene>
    <name evidence="10" type="ORF">N1032_20775</name>
</gene>
<keyword evidence="4" id="KW-0460">Magnesium</keyword>
<evidence type="ECO:0000313" key="10">
    <source>
        <dbReference type="EMBL" id="MCS5736178.1"/>
    </source>
</evidence>
<keyword evidence="7" id="KW-0464">Manganese</keyword>
<keyword evidence="2" id="KW-0479">Metal-binding</keyword>
<sequence length="303" mass="30679">MPAGELRIVPVAGLPEIESGADLAALIGDALVAAALVPIEGDILVVTSKIVSKAEGRQVAAVDREEAITAETVRVVATRAHPGGMTRIVENRQGIVQAAAGVDASNTPDGTVLLLPVDPDASARVLANALRARFGVRIGIVVSDTLGRAWREGQVDMAIGAAGVLVLDDLRGSRDSFGHELVVTQAAIGDELASAGDLVKGKASGMPVALVRGFGHAVVESLDTPARALSRTGEKDMFRLGTDEAIALGRAQGLAEGRAAGYAEAHAAGYADGHAAGYAEGLAARAATQTDDDPGATPPAGPQ</sequence>
<evidence type="ECO:0000256" key="2">
    <source>
        <dbReference type="ARBA" id="ARBA00022723"/>
    </source>
</evidence>
<dbReference type="GO" id="GO:0052618">
    <property type="term" value="F:coenzyme F420-0:L-glutamate ligase activity"/>
    <property type="evidence" value="ECO:0007669"/>
    <property type="project" value="UniProtKB-EC"/>
</dbReference>
<name>A0ABT2H8G6_9MICO</name>
<dbReference type="PANTHER" id="PTHR47917">
    <property type="match status" value="1"/>
</dbReference>
<feature type="region of interest" description="Disordered" evidence="8">
    <location>
        <begin position="282"/>
        <end position="303"/>
    </location>
</feature>
<evidence type="ECO:0000256" key="7">
    <source>
        <dbReference type="ARBA" id="ARBA00023211"/>
    </source>
</evidence>
<reference evidence="10" key="1">
    <citation type="submission" date="2022-08" db="EMBL/GenBank/DDBJ databases">
        <authorList>
            <person name="Deng Y."/>
            <person name="Han X.-F."/>
            <person name="Zhang Y.-Q."/>
        </authorList>
    </citation>
    <scope>NUCLEOTIDE SEQUENCE</scope>
    <source>
        <strain evidence="10">CPCC 203386</strain>
    </source>
</reference>
<dbReference type="EMBL" id="JANLCJ010000012">
    <property type="protein sequence ID" value="MCS5736178.1"/>
    <property type="molecule type" value="Genomic_DNA"/>
</dbReference>
<evidence type="ECO:0000256" key="4">
    <source>
        <dbReference type="ARBA" id="ARBA00022842"/>
    </source>
</evidence>
<evidence type="ECO:0000256" key="5">
    <source>
        <dbReference type="ARBA" id="ARBA00022958"/>
    </source>
</evidence>
<evidence type="ECO:0000313" key="11">
    <source>
        <dbReference type="Proteomes" id="UP001165586"/>
    </source>
</evidence>
<dbReference type="NCBIfam" id="NF009810">
    <property type="entry name" value="PRK13294.1"/>
    <property type="match status" value="1"/>
</dbReference>
<protein>
    <submittedName>
        <fullName evidence="10">Coenzyme F420-0:L-glutamate ligase</fullName>
        <ecNumber evidence="10">6.3.2.31</ecNumber>
    </submittedName>
</protein>
<evidence type="ECO:0000259" key="9">
    <source>
        <dbReference type="Pfam" id="PF01996"/>
    </source>
</evidence>
<keyword evidence="6" id="KW-0342">GTP-binding</keyword>
<evidence type="ECO:0000256" key="1">
    <source>
        <dbReference type="ARBA" id="ARBA00022598"/>
    </source>
</evidence>
<evidence type="ECO:0000256" key="8">
    <source>
        <dbReference type="SAM" id="MobiDB-lite"/>
    </source>
</evidence>